<dbReference type="EMBL" id="BTGU01000003">
    <property type="protein sequence ID" value="GMN31869.1"/>
    <property type="molecule type" value="Genomic_DNA"/>
</dbReference>
<comment type="caution">
    <text evidence="1">The sequence shown here is derived from an EMBL/GenBank/DDBJ whole genome shotgun (WGS) entry which is preliminary data.</text>
</comment>
<evidence type="ECO:0000313" key="2">
    <source>
        <dbReference type="Proteomes" id="UP001187192"/>
    </source>
</evidence>
<proteinExistence type="predicted"/>
<evidence type="ECO:0000313" key="1">
    <source>
        <dbReference type="EMBL" id="GMN31869.1"/>
    </source>
</evidence>
<protein>
    <submittedName>
        <fullName evidence="1">Uncharacterized protein</fullName>
    </submittedName>
</protein>
<dbReference type="Proteomes" id="UP001187192">
    <property type="component" value="Unassembled WGS sequence"/>
</dbReference>
<accession>A0AA88DAH5</accession>
<keyword evidence="2" id="KW-1185">Reference proteome</keyword>
<sequence>MGMILGAGMGMILWAGMRMGKHSLTPSRPVVIPNARPIPVQTSSHMASLAPPAIVMPSLRPPDATHP</sequence>
<organism evidence="1 2">
    <name type="scientific">Ficus carica</name>
    <name type="common">Common fig</name>
    <dbReference type="NCBI Taxonomy" id="3494"/>
    <lineage>
        <taxon>Eukaryota</taxon>
        <taxon>Viridiplantae</taxon>
        <taxon>Streptophyta</taxon>
        <taxon>Embryophyta</taxon>
        <taxon>Tracheophyta</taxon>
        <taxon>Spermatophyta</taxon>
        <taxon>Magnoliopsida</taxon>
        <taxon>eudicotyledons</taxon>
        <taxon>Gunneridae</taxon>
        <taxon>Pentapetalae</taxon>
        <taxon>rosids</taxon>
        <taxon>fabids</taxon>
        <taxon>Rosales</taxon>
        <taxon>Moraceae</taxon>
        <taxon>Ficeae</taxon>
        <taxon>Ficus</taxon>
    </lineage>
</organism>
<reference evidence="1" key="1">
    <citation type="submission" date="2023-07" db="EMBL/GenBank/DDBJ databases">
        <title>draft genome sequence of fig (Ficus carica).</title>
        <authorList>
            <person name="Takahashi T."/>
            <person name="Nishimura K."/>
        </authorList>
    </citation>
    <scope>NUCLEOTIDE SEQUENCE</scope>
</reference>
<dbReference type="AlphaFoldDB" id="A0AA88DAH5"/>
<gene>
    <name evidence="1" type="ORF">TIFTF001_003427</name>
</gene>
<name>A0AA88DAH5_FICCA</name>